<keyword evidence="2" id="KW-1185">Reference proteome</keyword>
<dbReference type="EMBL" id="JASMQC010000004">
    <property type="protein sequence ID" value="KAK1945975.1"/>
    <property type="molecule type" value="Genomic_DNA"/>
</dbReference>
<evidence type="ECO:0000313" key="1">
    <source>
        <dbReference type="EMBL" id="KAK1945975.1"/>
    </source>
</evidence>
<organism evidence="1 2">
    <name type="scientific">Phytophthora citrophthora</name>
    <dbReference type="NCBI Taxonomy" id="4793"/>
    <lineage>
        <taxon>Eukaryota</taxon>
        <taxon>Sar</taxon>
        <taxon>Stramenopiles</taxon>
        <taxon>Oomycota</taxon>
        <taxon>Peronosporomycetes</taxon>
        <taxon>Peronosporales</taxon>
        <taxon>Peronosporaceae</taxon>
        <taxon>Phytophthora</taxon>
    </lineage>
</organism>
<reference evidence="1" key="1">
    <citation type="submission" date="2023-08" db="EMBL/GenBank/DDBJ databases">
        <title>Reference Genome Resource for the Citrus Pathogen Phytophthora citrophthora.</title>
        <authorList>
            <person name="Moller H."/>
            <person name="Coetzee B."/>
            <person name="Rose L.J."/>
            <person name="Van Niekerk J.M."/>
        </authorList>
    </citation>
    <scope>NUCLEOTIDE SEQUENCE</scope>
    <source>
        <strain evidence="1">STE-U-9442</strain>
    </source>
</reference>
<gene>
    <name evidence="1" type="ORF">P3T76_003023</name>
</gene>
<proteinExistence type="predicted"/>
<sequence length="133" mass="15192">MLQADIAMLNSHNYAMLTPSPWKCVTIESCNSWQPAKSVHWWELPDTNFVVFYETDTCRTGNSSYVFSNPRESSGKREFKTPRPVRSMMIGQGHNHFNLYQRRPEIITAACNPTADDLLSEPSKNSGGIQVHW</sequence>
<name>A0AAD9GWR8_9STRA</name>
<protein>
    <submittedName>
        <fullName evidence="1">Uncharacterized protein</fullName>
    </submittedName>
</protein>
<dbReference type="Proteomes" id="UP001259832">
    <property type="component" value="Unassembled WGS sequence"/>
</dbReference>
<comment type="caution">
    <text evidence="1">The sequence shown here is derived from an EMBL/GenBank/DDBJ whole genome shotgun (WGS) entry which is preliminary data.</text>
</comment>
<accession>A0AAD9GWR8</accession>
<evidence type="ECO:0000313" key="2">
    <source>
        <dbReference type="Proteomes" id="UP001259832"/>
    </source>
</evidence>
<dbReference type="AlphaFoldDB" id="A0AAD9GWR8"/>